<evidence type="ECO:0008006" key="4">
    <source>
        <dbReference type="Google" id="ProtNLM"/>
    </source>
</evidence>
<evidence type="ECO:0000256" key="1">
    <source>
        <dbReference type="SAM" id="MobiDB-lite"/>
    </source>
</evidence>
<dbReference type="PANTHER" id="PTHR40429:SF1">
    <property type="entry name" value="FLAGELLAR ASSOCIATED PROTEIN"/>
    <property type="match status" value="1"/>
</dbReference>
<protein>
    <recommendedName>
        <fullName evidence="4">Flagellar associated protein</fullName>
    </recommendedName>
</protein>
<evidence type="ECO:0000313" key="3">
    <source>
        <dbReference type="Proteomes" id="UP001465755"/>
    </source>
</evidence>
<accession>A0AAW1NV73</accession>
<feature type="region of interest" description="Disordered" evidence="1">
    <location>
        <begin position="1"/>
        <end position="20"/>
    </location>
</feature>
<feature type="compositionally biased region" description="Low complexity" evidence="1">
    <location>
        <begin position="127"/>
        <end position="141"/>
    </location>
</feature>
<dbReference type="PANTHER" id="PTHR40429">
    <property type="entry name" value="FLAGELLAR ASSOCIATED PROTEIN"/>
    <property type="match status" value="1"/>
</dbReference>
<proteinExistence type="predicted"/>
<keyword evidence="3" id="KW-1185">Reference proteome</keyword>
<comment type="caution">
    <text evidence="2">The sequence shown here is derived from an EMBL/GenBank/DDBJ whole genome shotgun (WGS) entry which is preliminary data.</text>
</comment>
<reference evidence="2 3" key="1">
    <citation type="journal article" date="2024" name="Nat. Commun.">
        <title>Phylogenomics reveals the evolutionary origins of lichenization in chlorophyte algae.</title>
        <authorList>
            <person name="Puginier C."/>
            <person name="Libourel C."/>
            <person name="Otte J."/>
            <person name="Skaloud P."/>
            <person name="Haon M."/>
            <person name="Grisel S."/>
            <person name="Petersen M."/>
            <person name="Berrin J.G."/>
            <person name="Delaux P.M."/>
            <person name="Dal Grande F."/>
            <person name="Keller J."/>
        </authorList>
    </citation>
    <scope>NUCLEOTIDE SEQUENCE [LARGE SCALE GENOMIC DNA]</scope>
    <source>
        <strain evidence="2 3">SAG 2036</strain>
    </source>
</reference>
<dbReference type="Pfam" id="PF07004">
    <property type="entry name" value="SHIPPO-rpt"/>
    <property type="match status" value="2"/>
</dbReference>
<dbReference type="EMBL" id="JALJOQ010000122">
    <property type="protein sequence ID" value="KAK9795905.1"/>
    <property type="molecule type" value="Genomic_DNA"/>
</dbReference>
<feature type="region of interest" description="Disordered" evidence="1">
    <location>
        <begin position="244"/>
        <end position="315"/>
    </location>
</feature>
<name>A0AAW1NV73_9CHLO</name>
<feature type="region of interest" description="Disordered" evidence="1">
    <location>
        <begin position="97"/>
        <end position="144"/>
    </location>
</feature>
<dbReference type="Proteomes" id="UP001465755">
    <property type="component" value="Unassembled WGS sequence"/>
</dbReference>
<dbReference type="InterPro" id="IPR010736">
    <property type="entry name" value="SHIPPO-rpt"/>
</dbReference>
<gene>
    <name evidence="2" type="ORF">WJX73_006623</name>
</gene>
<organism evidence="2 3">
    <name type="scientific">Symbiochloris irregularis</name>
    <dbReference type="NCBI Taxonomy" id="706552"/>
    <lineage>
        <taxon>Eukaryota</taxon>
        <taxon>Viridiplantae</taxon>
        <taxon>Chlorophyta</taxon>
        <taxon>core chlorophytes</taxon>
        <taxon>Trebouxiophyceae</taxon>
        <taxon>Trebouxiales</taxon>
        <taxon>Trebouxiaceae</taxon>
        <taxon>Symbiochloris</taxon>
    </lineage>
</organism>
<feature type="compositionally biased region" description="Polar residues" evidence="1">
    <location>
        <begin position="97"/>
        <end position="109"/>
    </location>
</feature>
<sequence>MAPPGAENSGKVHRSTRKDAWAARSLRSTFGNQVLGRMATAPACGFGSANRDQAGKCYVSSEVDKAQVAASGGNQSQGAIYRLQDGLGRQVLSTKNSASASRFGTSKRSSMALKTDAPGPGAYKVKSPLGNSNSSLSASAPRTRFATANRDASDKVYLSHEHEKGFVGKDSPGPMAYNIAGKIGKQQLSNNASSPTWKLSTGKRFESVETRNAAAVPGPGQYSLPRALGPQVASNKRSLPVVGFGKPKIDRPQTAPAQFSKSMPALSTSNLNSQGRKDADYRLSTRNVPPAWGFGTGRRLPTYVTDSPGPGEYFA</sequence>
<feature type="compositionally biased region" description="Polar residues" evidence="1">
    <location>
        <begin position="255"/>
        <end position="274"/>
    </location>
</feature>
<evidence type="ECO:0000313" key="2">
    <source>
        <dbReference type="EMBL" id="KAK9795905.1"/>
    </source>
</evidence>
<dbReference type="AlphaFoldDB" id="A0AAW1NV73"/>